<feature type="domain" description="PB1-like" evidence="2">
    <location>
        <begin position="1"/>
        <end position="88"/>
    </location>
</feature>
<evidence type="ECO:0000256" key="1">
    <source>
        <dbReference type="SAM" id="MobiDB-lite"/>
    </source>
</evidence>
<dbReference type="AlphaFoldDB" id="A0A6N2BI66"/>
<gene>
    <name evidence="3" type="ORF">EJD97_010872</name>
</gene>
<reference evidence="3" key="1">
    <citation type="submission" date="2019-05" db="EMBL/GenBank/DDBJ databases">
        <title>The de novo reference genome and transcriptome assemblies of the wild tomato species Solanum chilense.</title>
        <authorList>
            <person name="Stam R."/>
            <person name="Nosenko T."/>
            <person name="Hoerger A.C."/>
            <person name="Stephan W."/>
            <person name="Seidel M.A."/>
            <person name="Kuhn J.M.M."/>
            <person name="Haberer G."/>
            <person name="Tellier A."/>
        </authorList>
    </citation>
    <scope>NUCLEOTIDE SEQUENCE</scope>
    <source>
        <tissue evidence="3">Mature leaves</tissue>
    </source>
</reference>
<evidence type="ECO:0000259" key="2">
    <source>
        <dbReference type="Pfam" id="PF26130"/>
    </source>
</evidence>
<evidence type="ECO:0000313" key="3">
    <source>
        <dbReference type="EMBL" id="TMW94014.1"/>
    </source>
</evidence>
<protein>
    <recommendedName>
        <fullName evidence="2">PB1-like domain-containing protein</fullName>
    </recommendedName>
</protein>
<name>A0A6N2BI66_SOLCI</name>
<proteinExistence type="predicted"/>
<accession>A0A6N2BI66</accession>
<feature type="region of interest" description="Disordered" evidence="1">
    <location>
        <begin position="97"/>
        <end position="185"/>
    </location>
</feature>
<dbReference type="InterPro" id="IPR058594">
    <property type="entry name" value="PB1-like_dom_pln"/>
</dbReference>
<feature type="compositionally biased region" description="Basic and acidic residues" evidence="1">
    <location>
        <begin position="163"/>
        <end position="175"/>
    </location>
</feature>
<feature type="compositionally biased region" description="Acidic residues" evidence="1">
    <location>
        <begin position="147"/>
        <end position="162"/>
    </location>
</feature>
<dbReference type="EMBL" id="RXGB01002756">
    <property type="protein sequence ID" value="TMW94014.1"/>
    <property type="molecule type" value="Genomic_DNA"/>
</dbReference>
<feature type="compositionally biased region" description="Polar residues" evidence="1">
    <location>
        <begin position="123"/>
        <end position="133"/>
    </location>
</feature>
<comment type="caution">
    <text evidence="3">The sequence shown here is derived from an EMBL/GenBank/DDBJ whole genome shotgun (WGS) entry which is preliminary data.</text>
</comment>
<feature type="compositionally biased region" description="Low complexity" evidence="1">
    <location>
        <begin position="98"/>
        <end position="107"/>
    </location>
</feature>
<dbReference type="Pfam" id="PF26130">
    <property type="entry name" value="PB1-like"/>
    <property type="match status" value="1"/>
</dbReference>
<organism evidence="3">
    <name type="scientific">Solanum chilense</name>
    <name type="common">Tomato</name>
    <name type="synonym">Lycopersicon chilense</name>
    <dbReference type="NCBI Taxonomy" id="4083"/>
    <lineage>
        <taxon>Eukaryota</taxon>
        <taxon>Viridiplantae</taxon>
        <taxon>Streptophyta</taxon>
        <taxon>Embryophyta</taxon>
        <taxon>Tracheophyta</taxon>
        <taxon>Spermatophyta</taxon>
        <taxon>Magnoliopsida</taxon>
        <taxon>eudicotyledons</taxon>
        <taxon>Gunneridae</taxon>
        <taxon>Pentapetalae</taxon>
        <taxon>asterids</taxon>
        <taxon>lamiids</taxon>
        <taxon>Solanales</taxon>
        <taxon>Solanaceae</taxon>
        <taxon>Solanoideae</taxon>
        <taxon>Solaneae</taxon>
        <taxon>Solanum</taxon>
        <taxon>Solanum subgen. Lycopersicon</taxon>
    </lineage>
</organism>
<sequence>MFSHGGCVASNPKPTYQREVNVYGVAVDKDHFSLVEFLSYTKKLGYTNVKAIYCEVGDELVQVNSDTQLLKFVKDLVDVDEFHVYVVHEVDELEEELPAPSSLLPWSDTVDESVGINDEGTVDNDSNLNGGDTNHNESESDLLSTDSDVDGTPNEDDSDVDEELRSLRTEWREKNPNLPKKKDRKKKTITEEVLIGETGVNRGFEDIGVNKKDRYVGRLGRDEMYIDSLECDSDDNTDILDTEAVRGVDLSGRRKSKKVGMMMNVVLLFLNLK</sequence>